<dbReference type="Gene3D" id="1.10.287.1120">
    <property type="entry name" value="Bipartite methylase S protein"/>
    <property type="match status" value="1"/>
</dbReference>
<dbReference type="Gene3D" id="3.90.220.20">
    <property type="entry name" value="DNA methylase specificity domains"/>
    <property type="match status" value="1"/>
</dbReference>
<evidence type="ECO:0000259" key="4">
    <source>
        <dbReference type="Pfam" id="PF01420"/>
    </source>
</evidence>
<dbReference type="CDD" id="cd17244">
    <property type="entry name" value="RMtype1_S_Apa101655I-TRD2-CR2_like"/>
    <property type="match status" value="1"/>
</dbReference>
<proteinExistence type="inferred from homology"/>
<dbReference type="PANTHER" id="PTHR30408">
    <property type="entry name" value="TYPE-1 RESTRICTION ENZYME ECOKI SPECIFICITY PROTEIN"/>
    <property type="match status" value="1"/>
</dbReference>
<evidence type="ECO:0000256" key="1">
    <source>
        <dbReference type="ARBA" id="ARBA00010923"/>
    </source>
</evidence>
<dbReference type="Pfam" id="PF01420">
    <property type="entry name" value="Methylase_S"/>
    <property type="match status" value="1"/>
</dbReference>
<dbReference type="Proteomes" id="UP001272515">
    <property type="component" value="Unassembled WGS sequence"/>
</dbReference>
<sequence length="252" mass="28545">MWKKLGELFDLQMGKTPSRDNSLYWHGNNKWVSIADLSKSGKFISETKETISDLGVTESGIKKVDKDTVIMSFKLSVGKSAITADDMYTNEAIMAFNDKNILPIDKEWLYYYLSNFDWSKTGNKAVKGITLNKAILKDISINVPDLSEQRKIVARLTRLDRLYDYFCQQIVNLDQLVKSEFINDAALNSNQIAFVDKIVNHLVTNGTIDVQALQYPPFDKPVSIVRLFNPDQIKRLGSVMATISHNAERPTA</sequence>
<dbReference type="PANTHER" id="PTHR30408:SF12">
    <property type="entry name" value="TYPE I RESTRICTION ENZYME MJAVIII SPECIFICITY SUBUNIT"/>
    <property type="match status" value="1"/>
</dbReference>
<keyword evidence="2" id="KW-0680">Restriction system</keyword>
<evidence type="ECO:0000256" key="3">
    <source>
        <dbReference type="ARBA" id="ARBA00023125"/>
    </source>
</evidence>
<dbReference type="InterPro" id="IPR000055">
    <property type="entry name" value="Restrct_endonuc_typeI_TRD"/>
</dbReference>
<keyword evidence="5" id="KW-0378">Hydrolase</keyword>
<evidence type="ECO:0000313" key="6">
    <source>
        <dbReference type="Proteomes" id="UP001272515"/>
    </source>
</evidence>
<comment type="caution">
    <text evidence="5">The sequence shown here is derived from an EMBL/GenBank/DDBJ whole genome shotgun (WGS) entry which is preliminary data.</text>
</comment>
<dbReference type="GO" id="GO:0004519">
    <property type="term" value="F:endonuclease activity"/>
    <property type="evidence" value="ECO:0007669"/>
    <property type="project" value="UniProtKB-KW"/>
</dbReference>
<accession>A0ABU3Z7Y8</accession>
<dbReference type="InterPro" id="IPR044946">
    <property type="entry name" value="Restrct_endonuc_typeI_TRD_sf"/>
</dbReference>
<dbReference type="EC" id="3.1.21.-" evidence="5"/>
<keyword evidence="6" id="KW-1185">Reference proteome</keyword>
<protein>
    <submittedName>
        <fullName evidence="5">Restriction endonuclease subunit S</fullName>
        <ecNumber evidence="5">3.1.21.-</ecNumber>
    </submittedName>
</protein>
<name>A0ABU3Z7Y8_9FIRM</name>
<dbReference type="RefSeq" id="WP_317329751.1">
    <property type="nucleotide sequence ID" value="NZ_JAWJZA010000002.1"/>
</dbReference>
<dbReference type="InterPro" id="IPR052021">
    <property type="entry name" value="Type-I_RS_S_subunit"/>
</dbReference>
<reference evidence="5 6" key="1">
    <citation type="submission" date="2023-10" db="EMBL/GenBank/DDBJ databases">
        <title>Veillonella sp. nov., isolated from a pig farm feces dump.</title>
        <authorList>
            <person name="Chang Y.-H."/>
        </authorList>
    </citation>
    <scope>NUCLEOTIDE SEQUENCE [LARGE SCALE GENOMIC DNA]</scope>
    <source>
        <strain evidence="5 6">YH-vei2233</strain>
    </source>
</reference>
<feature type="domain" description="Type I restriction modification DNA specificity" evidence="4">
    <location>
        <begin position="3"/>
        <end position="161"/>
    </location>
</feature>
<dbReference type="SUPFAM" id="SSF116734">
    <property type="entry name" value="DNA methylase specificity domain"/>
    <property type="match status" value="1"/>
</dbReference>
<gene>
    <name evidence="5" type="ORF">RVY80_04100</name>
</gene>
<keyword evidence="5" id="KW-0255">Endonuclease</keyword>
<organism evidence="5 6">
    <name type="scientific">Veillonella absiana</name>
    <dbReference type="NCBI Taxonomy" id="3079305"/>
    <lineage>
        <taxon>Bacteria</taxon>
        <taxon>Bacillati</taxon>
        <taxon>Bacillota</taxon>
        <taxon>Negativicutes</taxon>
        <taxon>Veillonellales</taxon>
        <taxon>Veillonellaceae</taxon>
        <taxon>Veillonella</taxon>
    </lineage>
</organism>
<comment type="similarity">
    <text evidence="1">Belongs to the type-I restriction system S methylase family.</text>
</comment>
<dbReference type="EMBL" id="JAWJZB010000004">
    <property type="protein sequence ID" value="MDV5088030.1"/>
    <property type="molecule type" value="Genomic_DNA"/>
</dbReference>
<dbReference type="GO" id="GO:0016787">
    <property type="term" value="F:hydrolase activity"/>
    <property type="evidence" value="ECO:0007669"/>
    <property type="project" value="UniProtKB-KW"/>
</dbReference>
<evidence type="ECO:0000256" key="2">
    <source>
        <dbReference type="ARBA" id="ARBA00022747"/>
    </source>
</evidence>
<keyword evidence="3" id="KW-0238">DNA-binding</keyword>
<keyword evidence="5" id="KW-0540">Nuclease</keyword>
<evidence type="ECO:0000313" key="5">
    <source>
        <dbReference type="EMBL" id="MDV5088030.1"/>
    </source>
</evidence>